<evidence type="ECO:0000313" key="2">
    <source>
        <dbReference type="Proteomes" id="UP000520767"/>
    </source>
</evidence>
<reference evidence="1 2" key="1">
    <citation type="submission" date="2020-08" db="EMBL/GenBank/DDBJ databases">
        <title>Genomic Encyclopedia of Type Strains, Phase III (KMG-III): the genomes of soil and plant-associated and newly described type strains.</title>
        <authorList>
            <person name="Whitman W."/>
        </authorList>
    </citation>
    <scope>NUCLEOTIDE SEQUENCE [LARGE SCALE GENOMIC DNA]</scope>
    <source>
        <strain evidence="1 2">CECT 8960</strain>
    </source>
</reference>
<dbReference type="RefSeq" id="WP_184815853.1">
    <property type="nucleotide sequence ID" value="NZ_JACHJQ010000011.1"/>
</dbReference>
<dbReference type="AlphaFoldDB" id="A0A7W7QE93"/>
<name>A0A7W7QE93_9PSEU</name>
<protein>
    <submittedName>
        <fullName evidence="1">Uncharacterized protein</fullName>
    </submittedName>
</protein>
<sequence>MRDVEAVVAELADRDDAGLVVAACWYDVSNDRPNYLMSQFDVQNFLWLTLPQLLREPPADLDPMPGWQPVVDAAAWFFEQLDQPRYAALCRADRTREILEAGDDPLYSFELYAMATHESGIMPPSGLSITWLDRPGPREEALYDAITRALERAIASGELDPADESKRLAVAVGVLDQPPDGHTETMQELMLAERLARLHAMSGSQTLRELLVRVAPDVANPVDLTPEVLLAGTRPLAQVVHEGDGPPGMTAVARKFGLLDGDGERTGDGDRALGHPVQLFEAVVNGVAAPADPLARQAALPLLAMLVLADTVDVEMLVDRLGIVFFETGTHDLPEPSDTVREVVAELLADMHTAGVLTAPGEHQRLTDYGRRVAVTGIRARAMQGVDQ</sequence>
<proteinExistence type="predicted"/>
<accession>A0A7W7QE93</accession>
<comment type="caution">
    <text evidence="1">The sequence shown here is derived from an EMBL/GenBank/DDBJ whole genome shotgun (WGS) entry which is preliminary data.</text>
</comment>
<organism evidence="1 2">
    <name type="scientific">Actinophytocola algeriensis</name>
    <dbReference type="NCBI Taxonomy" id="1768010"/>
    <lineage>
        <taxon>Bacteria</taxon>
        <taxon>Bacillati</taxon>
        <taxon>Actinomycetota</taxon>
        <taxon>Actinomycetes</taxon>
        <taxon>Pseudonocardiales</taxon>
        <taxon>Pseudonocardiaceae</taxon>
    </lineage>
</organism>
<evidence type="ECO:0000313" key="1">
    <source>
        <dbReference type="EMBL" id="MBB4911858.1"/>
    </source>
</evidence>
<keyword evidence="2" id="KW-1185">Reference proteome</keyword>
<dbReference type="EMBL" id="JACHJQ010000011">
    <property type="protein sequence ID" value="MBB4911858.1"/>
    <property type="molecule type" value="Genomic_DNA"/>
</dbReference>
<gene>
    <name evidence="1" type="ORF">FHR82_008129</name>
</gene>
<dbReference type="Proteomes" id="UP000520767">
    <property type="component" value="Unassembled WGS sequence"/>
</dbReference>